<keyword evidence="1" id="KW-0732">Signal</keyword>
<dbReference type="EMBL" id="JBHTNU010000006">
    <property type="protein sequence ID" value="MFD1426986.1"/>
    <property type="molecule type" value="Genomic_DNA"/>
</dbReference>
<evidence type="ECO:0000313" key="3">
    <source>
        <dbReference type="Proteomes" id="UP001597282"/>
    </source>
</evidence>
<keyword evidence="3" id="KW-1185">Reference proteome</keyword>
<feature type="signal peptide" evidence="1">
    <location>
        <begin position="1"/>
        <end position="26"/>
    </location>
</feature>
<feature type="chain" id="PRO_5045772436" evidence="1">
    <location>
        <begin position="27"/>
        <end position="177"/>
    </location>
</feature>
<sequence length="177" mass="18989">MGKKLIVVIALSVAFLGIAEGKQVFANDLGEVDPIDVGVTENYQPDFDELFENVDLYPEDSDYDCSKNVTAAKFKGLAKGKTSIKKVKDKKQLIRTTGTTKGKVLTTVTSATAALYKGKKLIGKGKKSTAVGKFTATSKVHTGAGKAKKKVWTGLTAHSATHDGVLWTTSTKKRLTH</sequence>
<name>A0ABW4CAM3_9BACL</name>
<protein>
    <submittedName>
        <fullName evidence="2">Uncharacterized protein</fullName>
    </submittedName>
</protein>
<dbReference type="RefSeq" id="WP_380164568.1">
    <property type="nucleotide sequence ID" value="NZ_JBHTNU010000006.1"/>
</dbReference>
<organism evidence="2 3">
    <name type="scientific">Kroppenstedtia sanguinis</name>
    <dbReference type="NCBI Taxonomy" id="1380684"/>
    <lineage>
        <taxon>Bacteria</taxon>
        <taxon>Bacillati</taxon>
        <taxon>Bacillota</taxon>
        <taxon>Bacilli</taxon>
        <taxon>Bacillales</taxon>
        <taxon>Thermoactinomycetaceae</taxon>
        <taxon>Kroppenstedtia</taxon>
    </lineage>
</organism>
<gene>
    <name evidence="2" type="ORF">ACFQ4Y_08545</name>
</gene>
<dbReference type="Proteomes" id="UP001597282">
    <property type="component" value="Unassembled WGS sequence"/>
</dbReference>
<accession>A0ABW4CAM3</accession>
<reference evidence="3" key="1">
    <citation type="journal article" date="2019" name="Int. J. Syst. Evol. Microbiol.">
        <title>The Global Catalogue of Microorganisms (GCM) 10K type strain sequencing project: providing services to taxonomists for standard genome sequencing and annotation.</title>
        <authorList>
            <consortium name="The Broad Institute Genomics Platform"/>
            <consortium name="The Broad Institute Genome Sequencing Center for Infectious Disease"/>
            <person name="Wu L."/>
            <person name="Ma J."/>
        </authorList>
    </citation>
    <scope>NUCLEOTIDE SEQUENCE [LARGE SCALE GENOMIC DNA]</scope>
    <source>
        <strain evidence="3">S1</strain>
    </source>
</reference>
<evidence type="ECO:0000256" key="1">
    <source>
        <dbReference type="SAM" id="SignalP"/>
    </source>
</evidence>
<evidence type="ECO:0000313" key="2">
    <source>
        <dbReference type="EMBL" id="MFD1426986.1"/>
    </source>
</evidence>
<comment type="caution">
    <text evidence="2">The sequence shown here is derived from an EMBL/GenBank/DDBJ whole genome shotgun (WGS) entry which is preliminary data.</text>
</comment>
<proteinExistence type="predicted"/>